<feature type="transmembrane region" description="Helical" evidence="9">
    <location>
        <begin position="345"/>
        <end position="363"/>
    </location>
</feature>
<dbReference type="InterPro" id="IPR007603">
    <property type="entry name" value="Choline_transptr-like"/>
</dbReference>
<keyword evidence="12" id="KW-1185">Reference proteome</keyword>
<keyword evidence="8" id="KW-0325">Glycoprotein</keyword>
<comment type="similarity">
    <text evidence="2">Belongs to the CTL (choline transporter-like) family.</text>
</comment>
<dbReference type="PROSITE" id="PS50070">
    <property type="entry name" value="KRINGLE_2"/>
    <property type="match status" value="1"/>
</dbReference>
<name>A0AA36HRL1_9DINO</name>
<feature type="transmembrane region" description="Helical" evidence="9">
    <location>
        <begin position="825"/>
        <end position="852"/>
    </location>
</feature>
<feature type="domain" description="Kringle" evidence="10">
    <location>
        <begin position="431"/>
        <end position="513"/>
    </location>
</feature>
<dbReference type="InterPro" id="IPR038178">
    <property type="entry name" value="Kringle_sf"/>
</dbReference>
<evidence type="ECO:0000313" key="12">
    <source>
        <dbReference type="Proteomes" id="UP001178507"/>
    </source>
</evidence>
<feature type="transmembrane region" description="Helical" evidence="9">
    <location>
        <begin position="730"/>
        <end position="754"/>
    </location>
</feature>
<feature type="transmembrane region" description="Helical" evidence="9">
    <location>
        <begin position="43"/>
        <end position="64"/>
    </location>
</feature>
<dbReference type="InterPro" id="IPR013806">
    <property type="entry name" value="Kringle-like"/>
</dbReference>
<feature type="transmembrane region" description="Helical" evidence="9">
    <location>
        <begin position="687"/>
        <end position="710"/>
    </location>
</feature>
<comment type="caution">
    <text evidence="11">The sequence shown here is derived from an EMBL/GenBank/DDBJ whole genome shotgun (WGS) entry which is preliminary data.</text>
</comment>
<evidence type="ECO:0000256" key="7">
    <source>
        <dbReference type="ARBA" id="ARBA00023157"/>
    </source>
</evidence>
<evidence type="ECO:0000259" key="10">
    <source>
        <dbReference type="PROSITE" id="PS50070"/>
    </source>
</evidence>
<evidence type="ECO:0000256" key="8">
    <source>
        <dbReference type="ARBA" id="ARBA00023180"/>
    </source>
</evidence>
<evidence type="ECO:0000256" key="3">
    <source>
        <dbReference type="ARBA" id="ARBA00022572"/>
    </source>
</evidence>
<feature type="transmembrane region" description="Helical" evidence="9">
    <location>
        <begin position="369"/>
        <end position="391"/>
    </location>
</feature>
<gene>
    <name evidence="11" type="ORF">EVOR1521_LOCUS3683</name>
</gene>
<proteinExistence type="inferred from homology"/>
<evidence type="ECO:0000256" key="1">
    <source>
        <dbReference type="ARBA" id="ARBA00004141"/>
    </source>
</evidence>
<organism evidence="11 12">
    <name type="scientific">Effrenium voratum</name>
    <dbReference type="NCBI Taxonomy" id="2562239"/>
    <lineage>
        <taxon>Eukaryota</taxon>
        <taxon>Sar</taxon>
        <taxon>Alveolata</taxon>
        <taxon>Dinophyceae</taxon>
        <taxon>Suessiales</taxon>
        <taxon>Symbiodiniaceae</taxon>
        <taxon>Effrenium</taxon>
    </lineage>
</organism>
<feature type="transmembrane region" description="Helical" evidence="9">
    <location>
        <begin position="864"/>
        <end position="886"/>
    </location>
</feature>
<dbReference type="SMART" id="SM00130">
    <property type="entry name" value="KR"/>
    <property type="match status" value="1"/>
</dbReference>
<sequence length="935" mass="102106">MGAIFCCCCSSKEDDEKTEQKFAKGGDKDISGGPVKNRHCTDLLCLILFIVHWGAFCAVIFVGMQDGEPAKLYQPRDFKGDYCDLGSLVGATKLLRTLNVSATVDEVAKQLICSTAAENALSGVMTTAQMDEYRCACCKMPCANCESNLGLEDLQDGASLSSAIGTRMSEFTDPTKAATLFSSGSANAMSFSAEDVFGEMTKFMVATCLNQTSCAAPTVNTTTSGARSYVYSPTPTEPWKFAWDVLASNAGIPADIKDTINNDFTFTALPEEVCPYHQRYCIPFPGVAFAEGSLSQCIPKVDAGVTAVLGEAMSSALQGASEQALRLMDSSSGVFGEMMSTMDSFCVVLFFSFVIGLVFLVLLRFVVGVVVWASVFLVAAGFAFGGLMMYIRSFQCSGAGILETGFSTGVQVVTTVAVAAQDAVSGTTLSEAMTGNGQDYRGGQRYTRSLYQCQHWDKDSPHVISYNLTAYPELQQNYCRNPDGLAQTIWCYTTDKNKQWELCDPVGLALPECTKGYAVEDGTLRDVLKAFAYIIWAFGGIWIIAVCFLQKRIRLAVAVNKVAAQFVYNNPTILAVPVVQIAIGFAWLLIWIVCASFLLSQVPAAYTPTDSFATYMEAFGNDTTPGACTDKWPSGTVWKYEGDLSSANDTCSGVYGDTTGMEPKCWRCYPPRYAFDYKFAGAFFTLLWNNAFLVALGQLIVAGACAQWFFTSDERRGKENVIRQSLRIAFRYHLGTVAFGAFILALVQFIRYLCKYFEKQASAQKNRVMALVLRVLGCVIWIIEKCIKFLNKNAYIQVALMGTNFCTSAKNAFQLILRNMVRFGVVAILGTVIHFIGWTVITITTAVVGYFIFQAFHPDADPLLPMLTYIAAGYMVAHLFMSVFGLGVDTSLQCFIAAEEMGIAEEYVPDALKTLVDKNPGKKKWGLFSKKVAPA</sequence>
<keyword evidence="7" id="KW-1015">Disulfide bond</keyword>
<evidence type="ECO:0000256" key="9">
    <source>
        <dbReference type="SAM" id="Phobius"/>
    </source>
</evidence>
<evidence type="ECO:0000256" key="4">
    <source>
        <dbReference type="ARBA" id="ARBA00022692"/>
    </source>
</evidence>
<dbReference type="Gene3D" id="2.40.20.10">
    <property type="entry name" value="Plasminogen Kringle 4"/>
    <property type="match status" value="1"/>
</dbReference>
<dbReference type="GO" id="GO:0016020">
    <property type="term" value="C:membrane"/>
    <property type="evidence" value="ECO:0007669"/>
    <property type="project" value="UniProtKB-SubCell"/>
</dbReference>
<dbReference type="SUPFAM" id="SSF57440">
    <property type="entry name" value="Kringle-like"/>
    <property type="match status" value="1"/>
</dbReference>
<evidence type="ECO:0000256" key="6">
    <source>
        <dbReference type="ARBA" id="ARBA00023136"/>
    </source>
</evidence>
<dbReference type="Pfam" id="PF00051">
    <property type="entry name" value="Kringle"/>
    <property type="match status" value="1"/>
</dbReference>
<feature type="transmembrane region" description="Helical" evidence="9">
    <location>
        <begin position="766"/>
        <end position="783"/>
    </location>
</feature>
<feature type="transmembrane region" description="Helical" evidence="9">
    <location>
        <begin position="530"/>
        <end position="553"/>
    </location>
</feature>
<dbReference type="GO" id="GO:0022857">
    <property type="term" value="F:transmembrane transporter activity"/>
    <property type="evidence" value="ECO:0007669"/>
    <property type="project" value="InterPro"/>
</dbReference>
<reference evidence="11" key="1">
    <citation type="submission" date="2023-08" db="EMBL/GenBank/DDBJ databases">
        <authorList>
            <person name="Chen Y."/>
            <person name="Shah S."/>
            <person name="Dougan E. K."/>
            <person name="Thang M."/>
            <person name="Chan C."/>
        </authorList>
    </citation>
    <scope>NUCLEOTIDE SEQUENCE</scope>
</reference>
<comment type="subcellular location">
    <subcellularLocation>
        <location evidence="1">Membrane</location>
        <topology evidence="1">Multi-pass membrane protein</topology>
    </subcellularLocation>
</comment>
<keyword evidence="3" id="KW-0420">Kringle</keyword>
<evidence type="ECO:0000256" key="2">
    <source>
        <dbReference type="ARBA" id="ARBA00007168"/>
    </source>
</evidence>
<evidence type="ECO:0000256" key="5">
    <source>
        <dbReference type="ARBA" id="ARBA00022989"/>
    </source>
</evidence>
<dbReference type="PROSITE" id="PS00021">
    <property type="entry name" value="KRINGLE_1"/>
    <property type="match status" value="1"/>
</dbReference>
<dbReference type="PANTHER" id="PTHR12385:SF14">
    <property type="entry name" value="CHOLINE TRANSPORTER-LIKE 2"/>
    <property type="match status" value="1"/>
</dbReference>
<dbReference type="AlphaFoldDB" id="A0AA36HRL1"/>
<keyword evidence="4 9" id="KW-0812">Transmembrane</keyword>
<keyword evidence="5 9" id="KW-1133">Transmembrane helix</keyword>
<accession>A0AA36HRL1</accession>
<dbReference type="CDD" id="cd00108">
    <property type="entry name" value="KR"/>
    <property type="match status" value="1"/>
</dbReference>
<dbReference type="Pfam" id="PF04515">
    <property type="entry name" value="Choline_transpo"/>
    <property type="match status" value="1"/>
</dbReference>
<evidence type="ECO:0000313" key="11">
    <source>
        <dbReference type="EMBL" id="CAJ1374048.1"/>
    </source>
</evidence>
<dbReference type="EMBL" id="CAUJNA010000227">
    <property type="protein sequence ID" value="CAJ1374048.1"/>
    <property type="molecule type" value="Genomic_DNA"/>
</dbReference>
<feature type="transmembrane region" description="Helical" evidence="9">
    <location>
        <begin position="573"/>
        <end position="599"/>
    </location>
</feature>
<dbReference type="PANTHER" id="PTHR12385">
    <property type="entry name" value="CHOLINE TRANSPORTER-LIKE (SLC FAMILY 44)"/>
    <property type="match status" value="1"/>
</dbReference>
<dbReference type="InterPro" id="IPR018056">
    <property type="entry name" value="Kringle_CS"/>
</dbReference>
<keyword evidence="6 9" id="KW-0472">Membrane</keyword>
<protein>
    <recommendedName>
        <fullName evidence="10">Kringle domain-containing protein</fullName>
    </recommendedName>
</protein>
<dbReference type="Proteomes" id="UP001178507">
    <property type="component" value="Unassembled WGS sequence"/>
</dbReference>
<dbReference type="InterPro" id="IPR000001">
    <property type="entry name" value="Kringle"/>
</dbReference>